<evidence type="ECO:0000313" key="1">
    <source>
        <dbReference type="EMBL" id="GAT77245.1"/>
    </source>
</evidence>
<dbReference type="EMBL" id="BDDM01000183">
    <property type="protein sequence ID" value="GAT78331.1"/>
    <property type="molecule type" value="Genomic_DNA"/>
</dbReference>
<protein>
    <submittedName>
        <fullName evidence="2">Phage protein</fullName>
    </submittedName>
</protein>
<dbReference type="RefSeq" id="WP_236715347.1">
    <property type="nucleotide sequence ID" value="NZ_BDDL01000055.1"/>
</dbReference>
<reference evidence="3 4" key="2">
    <citation type="submission" date="2016-05" db="EMBL/GenBank/DDBJ databases">
        <title>Draft genome sequences of four strains of Ehrlichia ruminantium, a tick-borne pathogen of ruminants, isolated from Zimbabwe, The Gambia and Ghana.</title>
        <authorList>
            <person name="Nakao R."/>
            <person name="Jongejan F."/>
            <person name="Sugimoto C."/>
        </authorList>
    </citation>
    <scope>NUCLEOTIDE SEQUENCE [LARGE SCALE GENOMIC DNA]</scope>
    <source>
        <strain evidence="3">Kerr Seringe</strain>
        <strain evidence="4">Pokoase 417</strain>
    </source>
</reference>
<dbReference type="Proteomes" id="UP000092731">
    <property type="component" value="Unassembled WGS sequence"/>
</dbReference>
<dbReference type="InterPro" id="IPR021146">
    <property type="entry name" value="Phage_gp6-like_head-tail"/>
</dbReference>
<dbReference type="EMBL" id="BDDL01000055">
    <property type="protein sequence ID" value="GAT77245.1"/>
    <property type="molecule type" value="Genomic_DNA"/>
</dbReference>
<dbReference type="Gene3D" id="1.10.3230.30">
    <property type="entry name" value="Phage gp6-like head-tail connector protein"/>
    <property type="match status" value="1"/>
</dbReference>
<dbReference type="AlphaFoldDB" id="A0A170QQP8"/>
<dbReference type="NCBIfam" id="TIGR02215">
    <property type="entry name" value="phage_chp_gp8"/>
    <property type="match status" value="1"/>
</dbReference>
<evidence type="ECO:0000313" key="4">
    <source>
        <dbReference type="Proteomes" id="UP000092731"/>
    </source>
</evidence>
<dbReference type="Pfam" id="PF05135">
    <property type="entry name" value="Phage_connect_1"/>
    <property type="match status" value="1"/>
</dbReference>
<sequence>MLESSMLCITRKSNPISLPITLSEVKSFLRVNNNTDDALINNLISIASEYAQWYIEKSLTKQLWQISCSGYIPRKIQLPFNPIIKVNYVKIIHINDIEELIDEKYYHVDIVQSHILLHTQNNVNRIEILYEAGYTDTSLIPAQIKHGILHHVAVAYKNRESENTNLLTFIKDIYSPFRELKLVL</sequence>
<organism evidence="2 4">
    <name type="scientific">Ehrlichia ruminantium</name>
    <name type="common">heartwater rickettsia</name>
    <name type="synonym">Cowdria ruminantium</name>
    <dbReference type="NCBI Taxonomy" id="779"/>
    <lineage>
        <taxon>Bacteria</taxon>
        <taxon>Pseudomonadati</taxon>
        <taxon>Pseudomonadota</taxon>
        <taxon>Alphaproteobacteria</taxon>
        <taxon>Rickettsiales</taxon>
        <taxon>Anaplasmataceae</taxon>
        <taxon>Ehrlichia</taxon>
    </lineage>
</organism>
<dbReference type="CDD" id="cd08054">
    <property type="entry name" value="gp6"/>
    <property type="match status" value="1"/>
</dbReference>
<evidence type="ECO:0000313" key="3">
    <source>
        <dbReference type="Proteomes" id="UP000092677"/>
    </source>
</evidence>
<gene>
    <name evidence="1" type="ORF">EHRUM2_04610</name>
    <name evidence="2" type="ORF">EHRUM3_05490</name>
</gene>
<reference evidence="2" key="1">
    <citation type="journal article" date="2016" name="Genome Announc.">
        <title>Draft Genome Sequences of Three Strains of Ehrlichia ruminantium, a Tick-Borne Pathogen of Ruminants, Isolated from Zimbabwe, The Gambia, and Ghana.</title>
        <authorList>
            <person name="Nakao R."/>
            <person name="Jongejan F."/>
            <person name="Sugimoto C."/>
        </authorList>
    </citation>
    <scope>NUCLEOTIDE SEQUENCE</scope>
    <source>
        <strain evidence="1">Kerr Seringe</strain>
        <strain evidence="2">Pokoase 417</strain>
    </source>
</reference>
<name>A0A170QQP8_EHRRU</name>
<proteinExistence type="predicted"/>
<comment type="caution">
    <text evidence="2">The sequence shown here is derived from an EMBL/GenBank/DDBJ whole genome shotgun (WGS) entry which is preliminary data.</text>
</comment>
<dbReference type="Proteomes" id="UP000092677">
    <property type="component" value="Unassembled WGS sequence"/>
</dbReference>
<evidence type="ECO:0000313" key="2">
    <source>
        <dbReference type="EMBL" id="GAT78331.1"/>
    </source>
</evidence>
<dbReference type="InterPro" id="IPR006450">
    <property type="entry name" value="Phage_HK97_gp6-like"/>
</dbReference>
<dbReference type="InterPro" id="IPR011738">
    <property type="entry name" value="Phage_CHP"/>
</dbReference>
<dbReference type="NCBIfam" id="TIGR01560">
    <property type="entry name" value="put_DNA_pack"/>
    <property type="match status" value="1"/>
</dbReference>
<accession>A0A170QQP8</accession>
<dbReference type="STRING" id="779.GCA_002019755_00480"/>